<dbReference type="PANTHER" id="PTHR38031:SF1">
    <property type="entry name" value="SULFUR CARRIER PROTEIN CYSO"/>
    <property type="match status" value="1"/>
</dbReference>
<dbReference type="InterPro" id="IPR052045">
    <property type="entry name" value="Sulfur_Carrier/Prot_Modifier"/>
</dbReference>
<comment type="caution">
    <text evidence="1">The sequence shown here is derived from an EMBL/GenBank/DDBJ whole genome shotgun (WGS) entry which is preliminary data.</text>
</comment>
<keyword evidence="2" id="KW-1185">Reference proteome</keyword>
<proteinExistence type="predicted"/>
<name>A0A917KGW5_9PROT</name>
<dbReference type="InterPro" id="IPR016155">
    <property type="entry name" value="Mopterin_synth/thiamin_S_b"/>
</dbReference>
<gene>
    <name evidence="1" type="ORF">GCM10011320_17970</name>
</gene>
<evidence type="ECO:0008006" key="3">
    <source>
        <dbReference type="Google" id="ProtNLM"/>
    </source>
</evidence>
<dbReference type="Gene3D" id="3.10.20.30">
    <property type="match status" value="1"/>
</dbReference>
<sequence length="90" mass="9570">MAEPACVFLPDALVRLFPGAPRQVAVNAGSVAEAIAELERRWPGMADRLCDSSPAIRRHLKIFVEGERAGLDTPIRPGGEMLVMTAVSGG</sequence>
<evidence type="ECO:0000313" key="1">
    <source>
        <dbReference type="EMBL" id="GGJ11245.1"/>
    </source>
</evidence>
<dbReference type="RefSeq" id="WP_188966709.1">
    <property type="nucleotide sequence ID" value="NZ_BMKW01000004.1"/>
</dbReference>
<evidence type="ECO:0000313" key="2">
    <source>
        <dbReference type="Proteomes" id="UP000661507"/>
    </source>
</evidence>
<dbReference type="InterPro" id="IPR012675">
    <property type="entry name" value="Beta-grasp_dom_sf"/>
</dbReference>
<dbReference type="Proteomes" id="UP000661507">
    <property type="component" value="Unassembled WGS sequence"/>
</dbReference>
<dbReference type="PANTHER" id="PTHR38031">
    <property type="entry name" value="SULFUR CARRIER PROTEIN SLR0821-RELATED"/>
    <property type="match status" value="1"/>
</dbReference>
<reference evidence="1" key="2">
    <citation type="submission" date="2020-09" db="EMBL/GenBank/DDBJ databases">
        <authorList>
            <person name="Sun Q."/>
            <person name="Zhou Y."/>
        </authorList>
    </citation>
    <scope>NUCLEOTIDE SEQUENCE</scope>
    <source>
        <strain evidence="1">CGMCC 1.3617</strain>
    </source>
</reference>
<dbReference type="EMBL" id="BMKW01000004">
    <property type="protein sequence ID" value="GGJ11245.1"/>
    <property type="molecule type" value="Genomic_DNA"/>
</dbReference>
<organism evidence="1 2">
    <name type="scientific">Neoroseomonas lacus</name>
    <dbReference type="NCBI Taxonomy" id="287609"/>
    <lineage>
        <taxon>Bacteria</taxon>
        <taxon>Pseudomonadati</taxon>
        <taxon>Pseudomonadota</taxon>
        <taxon>Alphaproteobacteria</taxon>
        <taxon>Acetobacterales</taxon>
        <taxon>Acetobacteraceae</taxon>
        <taxon>Neoroseomonas</taxon>
    </lineage>
</organism>
<protein>
    <recommendedName>
        <fullName evidence="3">MoaD/ThiS family protein</fullName>
    </recommendedName>
</protein>
<dbReference type="SUPFAM" id="SSF54285">
    <property type="entry name" value="MoaD/ThiS"/>
    <property type="match status" value="1"/>
</dbReference>
<dbReference type="AlphaFoldDB" id="A0A917KGW5"/>
<reference evidence="1" key="1">
    <citation type="journal article" date="2014" name="Int. J. Syst. Evol. Microbiol.">
        <title>Complete genome sequence of Corynebacterium casei LMG S-19264T (=DSM 44701T), isolated from a smear-ripened cheese.</title>
        <authorList>
            <consortium name="US DOE Joint Genome Institute (JGI-PGF)"/>
            <person name="Walter F."/>
            <person name="Albersmeier A."/>
            <person name="Kalinowski J."/>
            <person name="Ruckert C."/>
        </authorList>
    </citation>
    <scope>NUCLEOTIDE SEQUENCE</scope>
    <source>
        <strain evidence="1">CGMCC 1.3617</strain>
    </source>
</reference>
<accession>A0A917KGW5</accession>